<dbReference type="OrthoDB" id="9804747at2"/>
<dbReference type="GO" id="GO:0005886">
    <property type="term" value="C:plasma membrane"/>
    <property type="evidence" value="ECO:0007669"/>
    <property type="project" value="TreeGrafter"/>
</dbReference>
<keyword evidence="4" id="KW-1185">Reference proteome</keyword>
<organism evidence="3 4">
    <name type="scientific">Deinococcus maricopensis (strain DSM 21211 / LMG 22137 / NRRL B-23946 / LB-34)</name>
    <dbReference type="NCBI Taxonomy" id="709986"/>
    <lineage>
        <taxon>Bacteria</taxon>
        <taxon>Thermotogati</taxon>
        <taxon>Deinococcota</taxon>
        <taxon>Deinococci</taxon>
        <taxon>Deinococcales</taxon>
        <taxon>Deinococcaceae</taxon>
        <taxon>Deinococcus</taxon>
    </lineage>
</organism>
<dbReference type="RefSeq" id="WP_013557491.1">
    <property type="nucleotide sequence ID" value="NC_014958.1"/>
</dbReference>
<dbReference type="SUPFAM" id="SSF55073">
    <property type="entry name" value="Nucleotide cyclase"/>
    <property type="match status" value="1"/>
</dbReference>
<dbReference type="STRING" id="709986.Deima_2348"/>
<dbReference type="EMBL" id="CP002454">
    <property type="protein sequence ID" value="ADV67986.1"/>
    <property type="molecule type" value="Genomic_DNA"/>
</dbReference>
<dbReference type="InterPro" id="IPR000160">
    <property type="entry name" value="GGDEF_dom"/>
</dbReference>
<dbReference type="InterPro" id="IPR050469">
    <property type="entry name" value="Diguanylate_Cyclase"/>
</dbReference>
<feature type="transmembrane region" description="Helical" evidence="1">
    <location>
        <begin position="167"/>
        <end position="188"/>
    </location>
</feature>
<dbReference type="Proteomes" id="UP000008635">
    <property type="component" value="Chromosome"/>
</dbReference>
<accession>E8UA97</accession>
<keyword evidence="1" id="KW-0472">Membrane</keyword>
<dbReference type="eggNOG" id="COG3706">
    <property type="taxonomic scope" value="Bacteria"/>
</dbReference>
<dbReference type="PANTHER" id="PTHR45138:SF9">
    <property type="entry name" value="DIGUANYLATE CYCLASE DGCM-RELATED"/>
    <property type="match status" value="1"/>
</dbReference>
<feature type="transmembrane region" description="Helical" evidence="1">
    <location>
        <begin position="43"/>
        <end position="61"/>
    </location>
</feature>
<keyword evidence="1" id="KW-1133">Transmembrane helix</keyword>
<protein>
    <submittedName>
        <fullName evidence="3">Diguanylate cyclase</fullName>
    </submittedName>
</protein>
<feature type="domain" description="GGDEF" evidence="2">
    <location>
        <begin position="235"/>
        <end position="363"/>
    </location>
</feature>
<dbReference type="NCBIfam" id="TIGR00254">
    <property type="entry name" value="GGDEF"/>
    <property type="match status" value="1"/>
</dbReference>
<gene>
    <name evidence="3" type="ordered locus">Deima_2348</name>
</gene>
<keyword evidence="1" id="KW-0812">Transmembrane</keyword>
<dbReference type="FunFam" id="3.30.70.270:FF:000001">
    <property type="entry name" value="Diguanylate cyclase domain protein"/>
    <property type="match status" value="1"/>
</dbReference>
<evidence type="ECO:0000259" key="2">
    <source>
        <dbReference type="PROSITE" id="PS50887"/>
    </source>
</evidence>
<feature type="transmembrane region" description="Helical" evidence="1">
    <location>
        <begin position="104"/>
        <end position="125"/>
    </location>
</feature>
<dbReference type="GO" id="GO:0043709">
    <property type="term" value="P:cell adhesion involved in single-species biofilm formation"/>
    <property type="evidence" value="ECO:0007669"/>
    <property type="project" value="TreeGrafter"/>
</dbReference>
<dbReference type="AlphaFoldDB" id="E8UA97"/>
<evidence type="ECO:0000313" key="4">
    <source>
        <dbReference type="Proteomes" id="UP000008635"/>
    </source>
</evidence>
<reference evidence="3 4" key="1">
    <citation type="journal article" date="2011" name="Stand. Genomic Sci.">
        <title>Complete genome sequence of Deinococcus maricopensis type strain (LB-34).</title>
        <authorList>
            <person name="Pukall R."/>
            <person name="Zeytun A."/>
            <person name="Lucas S."/>
            <person name="Lapidus A."/>
            <person name="Hammon N."/>
            <person name="Deshpande S."/>
            <person name="Nolan M."/>
            <person name="Cheng J.F."/>
            <person name="Pitluck S."/>
            <person name="Liolios K."/>
            <person name="Pagani I."/>
            <person name="Mikhailova N."/>
            <person name="Ivanova N."/>
            <person name="Mavromatis K."/>
            <person name="Pati A."/>
            <person name="Tapia R."/>
            <person name="Han C."/>
            <person name="Goodwin L."/>
            <person name="Chen A."/>
            <person name="Palaniappan K."/>
            <person name="Land M."/>
            <person name="Hauser L."/>
            <person name="Chang Y.J."/>
            <person name="Jeffries C.D."/>
            <person name="Brambilla E.M."/>
            <person name="Rohde M."/>
            <person name="Goker M."/>
            <person name="Detter J.C."/>
            <person name="Woyke T."/>
            <person name="Bristow J."/>
            <person name="Eisen J.A."/>
            <person name="Markowitz V."/>
            <person name="Hugenholtz P."/>
            <person name="Kyrpides N.C."/>
            <person name="Klenk H.P."/>
        </authorList>
    </citation>
    <scope>NUCLEOTIDE SEQUENCE [LARGE SCALE GENOMIC DNA]</scope>
    <source>
        <strain evidence="4">DSM 21211 / LMG 22137 / NRRL B-23946 / LB-34</strain>
    </source>
</reference>
<name>E8UA97_DEIML</name>
<proteinExistence type="predicted"/>
<dbReference type="HOGENOM" id="CLU_000445_11_1_0"/>
<dbReference type="InterPro" id="IPR029787">
    <property type="entry name" value="Nucleotide_cyclase"/>
</dbReference>
<dbReference type="GO" id="GO:1902201">
    <property type="term" value="P:negative regulation of bacterial-type flagellum-dependent cell motility"/>
    <property type="evidence" value="ECO:0007669"/>
    <property type="project" value="TreeGrafter"/>
</dbReference>
<dbReference type="CDD" id="cd01949">
    <property type="entry name" value="GGDEF"/>
    <property type="match status" value="1"/>
</dbReference>
<dbReference type="Gene3D" id="3.30.70.270">
    <property type="match status" value="1"/>
</dbReference>
<evidence type="ECO:0000256" key="1">
    <source>
        <dbReference type="SAM" id="Phobius"/>
    </source>
</evidence>
<reference evidence="4" key="2">
    <citation type="submission" date="2011-01" db="EMBL/GenBank/DDBJ databases">
        <title>The complete genome of Deinococcus maricopensis DSM 21211.</title>
        <authorList>
            <consortium name="US DOE Joint Genome Institute (JGI-PGF)"/>
            <person name="Lucas S."/>
            <person name="Copeland A."/>
            <person name="Lapidus A."/>
            <person name="Goodwin L."/>
            <person name="Pitluck S."/>
            <person name="Kyrpides N."/>
            <person name="Mavromatis K."/>
            <person name="Pagani I."/>
            <person name="Ivanova N."/>
            <person name="Ovchinnikova G."/>
            <person name="Zeytun A."/>
            <person name="Detter J.C."/>
            <person name="Han C."/>
            <person name="Land M."/>
            <person name="Hauser L."/>
            <person name="Markowitz V."/>
            <person name="Cheng J.-F."/>
            <person name="Hugenholtz P."/>
            <person name="Woyke T."/>
            <person name="Wu D."/>
            <person name="Pukall R."/>
            <person name="Gehrich-Schroeter G."/>
            <person name="Brambilla E."/>
            <person name="Klenk H.-P."/>
            <person name="Eisen J.A."/>
        </authorList>
    </citation>
    <scope>NUCLEOTIDE SEQUENCE [LARGE SCALE GENOMIC DNA]</scope>
    <source>
        <strain evidence="4">DSM 21211 / LMG 22137 / NRRL B-23946 / LB-34</strain>
    </source>
</reference>
<dbReference type="Pfam" id="PF00990">
    <property type="entry name" value="GGDEF"/>
    <property type="match status" value="1"/>
</dbReference>
<dbReference type="SMART" id="SM00267">
    <property type="entry name" value="GGDEF"/>
    <property type="match status" value="1"/>
</dbReference>
<dbReference type="PROSITE" id="PS50887">
    <property type="entry name" value="GGDEF"/>
    <property type="match status" value="1"/>
</dbReference>
<feature type="transmembrane region" description="Helical" evidence="1">
    <location>
        <begin position="137"/>
        <end position="155"/>
    </location>
</feature>
<dbReference type="GO" id="GO:0052621">
    <property type="term" value="F:diguanylate cyclase activity"/>
    <property type="evidence" value="ECO:0007669"/>
    <property type="project" value="TreeGrafter"/>
</dbReference>
<dbReference type="PANTHER" id="PTHR45138">
    <property type="entry name" value="REGULATORY COMPONENTS OF SENSORY TRANSDUCTION SYSTEM"/>
    <property type="match status" value="1"/>
</dbReference>
<sequence length="368" mass="40577" precursor="true">MTSSFSSDYLRALERVFRRIMPLIGLTELARAYLAWPTNAIDGALNLGIAVISLGLTGAMLRWPQHALRWIHALIYANAVVFLLFNLFGYALMPAELNVRDTSYVLTGKYIYLPFILMVSSWLVFPSAQARRVVTALYVAHVLTSVVSAGGALLTGRSDVAGALNLLLHHSLVGGAFVMLLNIFTDIYSRQSSLERERDVLEQYAFVDALTGLHNRRAFEQSLAQEAERAQHNGQPLSIIALDIDHFKRVNDTFGHDAGDHVLKDLARIVRREVRATDVVARWGGEEFILLLPTMDLPVAQACAERIRRAVDAHEFSTGPLSVSLGVATLLRGEDTGALFGRADAALYSAKRAGRNRVVTDDTPTLLH</sequence>
<dbReference type="KEGG" id="dmr:Deima_2348"/>
<dbReference type="InterPro" id="IPR043128">
    <property type="entry name" value="Rev_trsase/Diguanyl_cyclase"/>
</dbReference>
<evidence type="ECO:0000313" key="3">
    <source>
        <dbReference type="EMBL" id="ADV67986.1"/>
    </source>
</evidence>
<feature type="transmembrane region" description="Helical" evidence="1">
    <location>
        <begin position="73"/>
        <end position="92"/>
    </location>
</feature>